<dbReference type="EMBL" id="JAULSN010000012">
    <property type="protein sequence ID" value="KAK3361312.1"/>
    <property type="molecule type" value="Genomic_DNA"/>
</dbReference>
<reference evidence="1" key="2">
    <citation type="submission" date="2023-06" db="EMBL/GenBank/DDBJ databases">
        <authorList>
            <consortium name="Lawrence Berkeley National Laboratory"/>
            <person name="Haridas S."/>
            <person name="Hensen N."/>
            <person name="Bonometti L."/>
            <person name="Westerberg I."/>
            <person name="Brannstrom I.O."/>
            <person name="Guillou S."/>
            <person name="Cros-Aarteil S."/>
            <person name="Calhoun S."/>
            <person name="Kuo A."/>
            <person name="Mondo S."/>
            <person name="Pangilinan J."/>
            <person name="Riley R."/>
            <person name="Labutti K."/>
            <person name="Andreopoulos B."/>
            <person name="Lipzen A."/>
            <person name="Chen C."/>
            <person name="Yanf M."/>
            <person name="Daum C."/>
            <person name="Ng V."/>
            <person name="Clum A."/>
            <person name="Steindorff A."/>
            <person name="Ohm R."/>
            <person name="Martin F."/>
            <person name="Silar P."/>
            <person name="Natvig D."/>
            <person name="Lalanne C."/>
            <person name="Gautier V."/>
            <person name="Ament-Velasquez S.L."/>
            <person name="Kruys A."/>
            <person name="Hutchinson M.I."/>
            <person name="Powell A.J."/>
            <person name="Barry K."/>
            <person name="Miller A.N."/>
            <person name="Grigoriev I.V."/>
            <person name="Debuchy R."/>
            <person name="Gladieux P."/>
            <person name="Thoren M.H."/>
            <person name="Johannesson H."/>
        </authorList>
    </citation>
    <scope>NUCLEOTIDE SEQUENCE</scope>
    <source>
        <strain evidence="1">CBS 958.72</strain>
    </source>
</reference>
<proteinExistence type="predicted"/>
<organism evidence="1 2">
    <name type="scientific">Lasiosphaeria ovina</name>
    <dbReference type="NCBI Taxonomy" id="92902"/>
    <lineage>
        <taxon>Eukaryota</taxon>
        <taxon>Fungi</taxon>
        <taxon>Dikarya</taxon>
        <taxon>Ascomycota</taxon>
        <taxon>Pezizomycotina</taxon>
        <taxon>Sordariomycetes</taxon>
        <taxon>Sordariomycetidae</taxon>
        <taxon>Sordariales</taxon>
        <taxon>Lasiosphaeriaceae</taxon>
        <taxon>Lasiosphaeria</taxon>
    </lineage>
</organism>
<dbReference type="Proteomes" id="UP001287356">
    <property type="component" value="Unassembled WGS sequence"/>
</dbReference>
<gene>
    <name evidence="1" type="ORF">B0T24DRAFT_725050</name>
</gene>
<comment type="caution">
    <text evidence="1">The sequence shown here is derived from an EMBL/GenBank/DDBJ whole genome shotgun (WGS) entry which is preliminary data.</text>
</comment>
<evidence type="ECO:0000313" key="2">
    <source>
        <dbReference type="Proteomes" id="UP001287356"/>
    </source>
</evidence>
<evidence type="ECO:0000313" key="1">
    <source>
        <dbReference type="EMBL" id="KAK3361312.1"/>
    </source>
</evidence>
<reference evidence="1" key="1">
    <citation type="journal article" date="2023" name="Mol. Phylogenet. Evol.">
        <title>Genome-scale phylogeny and comparative genomics of the fungal order Sordariales.</title>
        <authorList>
            <person name="Hensen N."/>
            <person name="Bonometti L."/>
            <person name="Westerberg I."/>
            <person name="Brannstrom I.O."/>
            <person name="Guillou S."/>
            <person name="Cros-Aarteil S."/>
            <person name="Calhoun S."/>
            <person name="Haridas S."/>
            <person name="Kuo A."/>
            <person name="Mondo S."/>
            <person name="Pangilinan J."/>
            <person name="Riley R."/>
            <person name="LaButti K."/>
            <person name="Andreopoulos B."/>
            <person name="Lipzen A."/>
            <person name="Chen C."/>
            <person name="Yan M."/>
            <person name="Daum C."/>
            <person name="Ng V."/>
            <person name="Clum A."/>
            <person name="Steindorff A."/>
            <person name="Ohm R.A."/>
            <person name="Martin F."/>
            <person name="Silar P."/>
            <person name="Natvig D.O."/>
            <person name="Lalanne C."/>
            <person name="Gautier V."/>
            <person name="Ament-Velasquez S.L."/>
            <person name="Kruys A."/>
            <person name="Hutchinson M.I."/>
            <person name="Powell A.J."/>
            <person name="Barry K."/>
            <person name="Miller A.N."/>
            <person name="Grigoriev I.V."/>
            <person name="Debuchy R."/>
            <person name="Gladieux P."/>
            <person name="Hiltunen Thoren M."/>
            <person name="Johannesson H."/>
        </authorList>
    </citation>
    <scope>NUCLEOTIDE SEQUENCE</scope>
    <source>
        <strain evidence="1">CBS 958.72</strain>
    </source>
</reference>
<dbReference type="AlphaFoldDB" id="A0AAE0MY68"/>
<name>A0AAE0MY68_9PEZI</name>
<keyword evidence="2" id="KW-1185">Reference proteome</keyword>
<protein>
    <submittedName>
        <fullName evidence="1">Uncharacterized protein</fullName>
    </submittedName>
</protein>
<accession>A0AAE0MY68</accession>
<sequence>MIVFVRLGESQLALDSWSTTTLCLLSTKEPVNQVSLAVRFIQVQERSITLAIMPSAVPQNDVYPPSTSGTFVNHTHTQQRIPAPVTIYTQQICLDQAVLPGPDRNLPGSTPRAFSDDAGTALTTGIDSQPFVVQPRIVTYPSRFVDKLSDVTNAMKISGSLFIKTATVGGKANGSYIDSDKFKAGDINYHLQKVEKHQFAEVYGGCFISGEESGELNAIISIRVHDKAKVFEIKAAGRIWHGEEQPRQEHRDEPASTRARLLDSYMDYKSMWKEISHATLELKGNRATVELARPGEETTRLALALATSDCNVYDSKGDDATAQPFNALDWIDVGWSMHSIGFASAGGMLTGLRVLYANGREVTHGTYDNEVWRCDVRSDLVFIRADSDGSPSPWPLQVSTLRYLGEGADRVPHDVAEAVERGPRFGGNARWAIRGFYGEHGNGIISRLGVVWGSG</sequence>